<dbReference type="CTD" id="24104871"/>
<dbReference type="KEGG" id="cel:CELE_T09A12.8"/>
<evidence type="ECO:0000313" key="1">
    <source>
        <dbReference type="EMBL" id="CDH92933.1"/>
    </source>
</evidence>
<dbReference type="PaxDb" id="6239-T09A12.8"/>
<dbReference type="EMBL" id="BX284604">
    <property type="protein sequence ID" value="CDH92933.1"/>
    <property type="molecule type" value="Genomic_DNA"/>
</dbReference>
<dbReference type="AlphaFoldDB" id="U4PAL0"/>
<organism evidence="1 2">
    <name type="scientific">Caenorhabditis elegans</name>
    <dbReference type="NCBI Taxonomy" id="6239"/>
    <lineage>
        <taxon>Eukaryota</taxon>
        <taxon>Metazoa</taxon>
        <taxon>Ecdysozoa</taxon>
        <taxon>Nematoda</taxon>
        <taxon>Chromadorea</taxon>
        <taxon>Rhabditida</taxon>
        <taxon>Rhabditina</taxon>
        <taxon>Rhabditomorpha</taxon>
        <taxon>Rhabditoidea</taxon>
        <taxon>Rhabditidae</taxon>
        <taxon>Peloderinae</taxon>
        <taxon>Caenorhabditis</taxon>
    </lineage>
</organism>
<gene>
    <name evidence="1" type="ORF">CELE_T09A12.8</name>
    <name evidence="1 3" type="ORF">T09A12.8</name>
</gene>
<protein>
    <submittedName>
        <fullName evidence="1">AraC family transcriptional regulator</fullName>
    </submittedName>
</protein>
<proteinExistence type="predicted"/>
<dbReference type="WormBase" id="T09A12.8">
    <property type="protein sequence ID" value="CE49120"/>
    <property type="gene ID" value="WBGene00235275"/>
</dbReference>
<sequence length="48" mass="5558">MNFDESPFISEQFAKIQRHRLACVSGCSVRCDMVTRRRQRPAGPFLCL</sequence>
<name>U4PAL0_CAEEL</name>
<dbReference type="Bgee" id="WBGene00235275">
    <property type="expression patterns" value="Expressed in pharyngeal muscle cell (C elegans) and 1 other cell type or tissue"/>
</dbReference>
<dbReference type="RefSeq" id="NP_001294249.1">
    <property type="nucleotide sequence ID" value="NM_001307320.1"/>
</dbReference>
<evidence type="ECO:0000313" key="2">
    <source>
        <dbReference type="Proteomes" id="UP000001940"/>
    </source>
</evidence>
<dbReference type="HOGENOM" id="CLU_3160443_0_0_1"/>
<keyword evidence="2" id="KW-1185">Reference proteome</keyword>
<dbReference type="AGR" id="WB:WBGene00235275"/>
<evidence type="ECO:0000313" key="3">
    <source>
        <dbReference type="WormBase" id="T09A12.8"/>
    </source>
</evidence>
<reference evidence="1 2" key="1">
    <citation type="journal article" date="1998" name="Science">
        <title>Genome sequence of the nematode C. elegans: a platform for investigating biology.</title>
        <authorList>
            <consortium name="The C. elegans sequencing consortium"/>
            <person name="Sulson J.E."/>
            <person name="Waterston R."/>
        </authorList>
    </citation>
    <scope>NUCLEOTIDE SEQUENCE [LARGE SCALE GENOMIC DNA]</scope>
    <source>
        <strain evidence="1 2">Bristol N2</strain>
    </source>
</reference>
<accession>U4PAL0</accession>
<dbReference type="GeneID" id="24104871"/>
<dbReference type="Proteomes" id="UP000001940">
    <property type="component" value="Chromosome IV"/>
</dbReference>
<dbReference type="InParanoid" id="U4PAL0"/>